<dbReference type="Proteomes" id="UP000637628">
    <property type="component" value="Unassembled WGS sequence"/>
</dbReference>
<gene>
    <name evidence="1" type="ORF">Adu01nite_31870</name>
</gene>
<protein>
    <recommendedName>
        <fullName evidence="3">Secreted protein</fullName>
    </recommendedName>
</protein>
<dbReference type="RefSeq" id="WP_203727612.1">
    <property type="nucleotide sequence ID" value="NZ_BAAATX010000005.1"/>
</dbReference>
<evidence type="ECO:0008006" key="3">
    <source>
        <dbReference type="Google" id="ProtNLM"/>
    </source>
</evidence>
<keyword evidence="2" id="KW-1185">Reference proteome</keyword>
<evidence type="ECO:0000313" key="1">
    <source>
        <dbReference type="EMBL" id="GIE01837.1"/>
    </source>
</evidence>
<dbReference type="EMBL" id="BOML01000027">
    <property type="protein sequence ID" value="GIE01837.1"/>
    <property type="molecule type" value="Genomic_DNA"/>
</dbReference>
<evidence type="ECO:0000313" key="2">
    <source>
        <dbReference type="Proteomes" id="UP000637628"/>
    </source>
</evidence>
<organism evidence="1 2">
    <name type="scientific">Paractinoplanes durhamensis</name>
    <dbReference type="NCBI Taxonomy" id="113563"/>
    <lineage>
        <taxon>Bacteria</taxon>
        <taxon>Bacillati</taxon>
        <taxon>Actinomycetota</taxon>
        <taxon>Actinomycetes</taxon>
        <taxon>Micromonosporales</taxon>
        <taxon>Micromonosporaceae</taxon>
        <taxon>Paractinoplanes</taxon>
    </lineage>
</organism>
<comment type="caution">
    <text evidence="1">The sequence shown here is derived from an EMBL/GenBank/DDBJ whole genome shotgun (WGS) entry which is preliminary data.</text>
</comment>
<proteinExistence type="predicted"/>
<reference evidence="1 2" key="1">
    <citation type="submission" date="2021-01" db="EMBL/GenBank/DDBJ databases">
        <title>Whole genome shotgun sequence of Actinoplanes durhamensis NBRC 14914.</title>
        <authorList>
            <person name="Komaki H."/>
            <person name="Tamura T."/>
        </authorList>
    </citation>
    <scope>NUCLEOTIDE SEQUENCE [LARGE SCALE GENOMIC DNA]</scope>
    <source>
        <strain evidence="1 2">NBRC 14914</strain>
    </source>
</reference>
<sequence>MINSQNLLVRLLVTGVVGANVIGAPGAAQAAASCLRDANFPIPAYGGDIYNASDIGIGVVHLADGKCTHGTYDTILQPGRYTESDIGWTEVAGAYIGAGYEADEYTSQGKIVGHKVGPGYLTHVSDGSFIKIVAWQSCC</sequence>
<accession>A0ABQ3YWC8</accession>
<name>A0ABQ3YWC8_9ACTN</name>